<feature type="region of interest" description="Disordered" evidence="4">
    <location>
        <begin position="798"/>
        <end position="860"/>
    </location>
</feature>
<dbReference type="SUPFAM" id="SSF50729">
    <property type="entry name" value="PH domain-like"/>
    <property type="match status" value="1"/>
</dbReference>
<feature type="region of interest" description="Disordered" evidence="4">
    <location>
        <begin position="1149"/>
        <end position="1205"/>
    </location>
</feature>
<comment type="caution">
    <text evidence="7">The sequence shown here is derived from an EMBL/GenBank/DDBJ whole genome shotgun (WGS) entry which is preliminary data.</text>
</comment>
<feature type="compositionally biased region" description="Low complexity" evidence="4">
    <location>
        <begin position="828"/>
        <end position="840"/>
    </location>
</feature>
<keyword evidence="1 3" id="KW-0853">WD repeat</keyword>
<name>A0A2C6KV04_9APIC</name>
<dbReference type="PROSITE" id="PS50294">
    <property type="entry name" value="WD_REPEATS_REGION"/>
    <property type="match status" value="1"/>
</dbReference>
<evidence type="ECO:0000256" key="1">
    <source>
        <dbReference type="ARBA" id="ARBA00022574"/>
    </source>
</evidence>
<dbReference type="EMBL" id="MIGC01000889">
    <property type="protein sequence ID" value="PHJ24010.1"/>
    <property type="molecule type" value="Genomic_DNA"/>
</dbReference>
<dbReference type="InterPro" id="IPR023362">
    <property type="entry name" value="PH-BEACH_dom"/>
</dbReference>
<dbReference type="Pfam" id="PF02138">
    <property type="entry name" value="Beach"/>
    <property type="match status" value="2"/>
</dbReference>
<dbReference type="SMART" id="SM01026">
    <property type="entry name" value="Beach"/>
    <property type="match status" value="1"/>
</dbReference>
<evidence type="ECO:0000256" key="4">
    <source>
        <dbReference type="SAM" id="MobiDB-lite"/>
    </source>
</evidence>
<dbReference type="Gene3D" id="1.10.1540.10">
    <property type="entry name" value="BEACH domain"/>
    <property type="match status" value="1"/>
</dbReference>
<evidence type="ECO:0000313" key="8">
    <source>
        <dbReference type="Proteomes" id="UP000221165"/>
    </source>
</evidence>
<feature type="compositionally biased region" description="Polar residues" evidence="4">
    <location>
        <begin position="1160"/>
        <end position="1198"/>
    </location>
</feature>
<dbReference type="PROSITE" id="PS51783">
    <property type="entry name" value="PH_BEACH"/>
    <property type="match status" value="1"/>
</dbReference>
<dbReference type="GeneID" id="94425547"/>
<feature type="region of interest" description="Disordered" evidence="4">
    <location>
        <begin position="1106"/>
        <end position="1133"/>
    </location>
</feature>
<accession>A0A2C6KV04</accession>
<gene>
    <name evidence="7" type="ORF">CSUI_002134</name>
</gene>
<dbReference type="SUPFAM" id="SSF81837">
    <property type="entry name" value="BEACH domain"/>
    <property type="match status" value="2"/>
</dbReference>
<keyword evidence="8" id="KW-1185">Reference proteome</keyword>
<dbReference type="RefSeq" id="XP_067925684.1">
    <property type="nucleotide sequence ID" value="XM_068062336.1"/>
</dbReference>
<sequence length="1885" mass="201624">MFTAVRVFNLLVLEEGEEYVTDAPASLGYSHPYAVRLSVVEAAASSSQDQTSSDVFPDTNSRRAEFLQSLLRETFQCQAPERGRLRVCSKSLIFDSHHPSADLIKVHFKRILFLQPLSTLLAGSSTPTSASSSLLIAATEVVRVPTQLFNGKTRCVRPFTADCASTAPQFPEFRKRVGSGSACPNSSVSPLEYGGAAPASSSSSATLFDNSSLVSSTSGGGGQSGVPSWWKSAAEGVGPEATRSLLSSSSLSQDSPLVFFFLVSLEGFSSSNAVSSYASTGAGTTRNAPTLPALIDGLWRANNGKPLIPHIHRPRFSGSSCAPPLSQGMAGNGGDRGKSNLLGSSLATPMIVDVEEYAQEQLHVLTQHLTFSLSELDHREQLRLPSNKGYWVRRIKPLIHHRGLLMLTSSAVYFQPHPNFTNSSTKAYPIRSLLHCFRRIQCLRPNALELVLYSGSAAHSSQHFGRFGSLSESHPVSWSAQDLGNQMSGGSSFRDENHGSGWRVKGKSKRPYKLVLLEFESAEEREIVARALQKEKPEAFLVQSSVHYLERMQQLWVNGQLSTYHYLDFLNCLGGRSKSDYSAYPVFPWTIMRFSATDTAVPPEDASSMRDLSKPVGALEPQRLQALLKRMKEIQVDSTGSVSFHHHGDTDRSRLAAAEDDRDTEDEEGVSYLYGSHYSTPAFTVHWLVRIVPECQLRLHGGRFDAQQRMFNSMQSACKGALTGQSTFVELIPEFYEYDPSFLLNRLSVFLSPLPSSLPLFPSSSPSHALPQVPQQLPVPLGDVELPPWPPAKFRVTPREATDFSSEAAGQQETRPPYFTHGREKSSHSTGSGVTSHSESPLFEKGGEVRNAVGGGGRGGERGDASSFLLHLREALEGTWTSKNIHNWIDLIFGYKQTGEPARLAHNVFHPLTYANAAAAAASGSCCPLGAQRATLPKAAMDMLAQLQPSALQVQLQEFGQTPIQLFNKPHPMRLACPPFDSAAWAQACGQVSGSPTPTSSTATSFSASPHSPNMCLRSSSMWGDMPWFVYMHHNQHLVKDLVGAPVVERPFSNYTVQGASSLLRSAASLSTSAGGFFRSFLQTTSQTPGNRQTAGNPDTQAVFQNTHRSSAQSSTDSQPEYTTSHSAAKPTGETATLLRTAAASCTLSASTSAARPGSRGNTSASGHSEIQVTTDRLSRTSVSDISKKASSGNTRTDPQGLPAVRAPEGACLKTSPALRTPPLSVTSSPWTCWLERDKRKCPSLHCSIRRCQSRASATGLAVWGGTACCIGQDGSVACLHLGEALQKCFTAKFSKKEKNAGALHSADEVDLRAFDRAAGGEKVKGHSLLESEKRAGAGCIDGGCRFADEGVGIMSSQEAPNSEGEGDSRSVDVSALRSLAVYRLSSVPLCSTTFVGSNDVVAVGAFDGSIALHAVHTPQLDPFIASRLSESEEEESISTTRTRPSLNSVASTAARTSFPKDSETSATAAPGSALGSSSFLPAPANRKSSALLSGLALSRPLSRQVCHADSVLALAYNPTLHLLASASSDATVRVWDVASLLSSSASSSSSNSLLLLQQVLDEHEGEVTAVSMHRHLLLSGNEDGVLLLFDLRLPSQRCGPVWGVHTPGNAPVQACGVSDCSAAAFLECASSSDFSDITSMATGVSSAFSDSLFGCSYGYFQDMGAAPPLSPYCVGLPSPCFPVQLWDLRGKSNGIPSGDMSLHQSNHFSRARRVGGEETEHSVEHQRSVQKKQKKPLCGVFDPAVQFGFLAGIRPKSSPGGGDCTDGPASVDRVVGGGKTGADEYPKAGTSSIHSQEGREYEGFVSLYDLRTKKEEISWSLEYVTEPIFMAASPSTAELAVMGGSSDGGGFCLGSSYVVVGDLQGTVEVLATGEICKRKMWCLS</sequence>
<feature type="repeat" description="WD" evidence="3">
    <location>
        <begin position="1505"/>
        <end position="1540"/>
    </location>
</feature>
<dbReference type="InterPro" id="IPR050865">
    <property type="entry name" value="BEACH_Domain"/>
</dbReference>
<dbReference type="InterPro" id="IPR015943">
    <property type="entry name" value="WD40/YVTN_repeat-like_dom_sf"/>
</dbReference>
<feature type="region of interest" description="Disordered" evidence="4">
    <location>
        <begin position="639"/>
        <end position="666"/>
    </location>
</feature>
<dbReference type="SMART" id="SM00320">
    <property type="entry name" value="WD40"/>
    <property type="match status" value="3"/>
</dbReference>
<dbReference type="InterPro" id="IPR036372">
    <property type="entry name" value="BEACH_dom_sf"/>
</dbReference>
<dbReference type="PROSITE" id="PS50082">
    <property type="entry name" value="WD_REPEATS_2"/>
    <property type="match status" value="1"/>
</dbReference>
<evidence type="ECO:0000259" key="6">
    <source>
        <dbReference type="PROSITE" id="PS51783"/>
    </source>
</evidence>
<feature type="compositionally biased region" description="Polar residues" evidence="4">
    <location>
        <begin position="1445"/>
        <end position="1456"/>
    </location>
</feature>
<dbReference type="OrthoDB" id="26681at2759"/>
<evidence type="ECO:0000256" key="3">
    <source>
        <dbReference type="PROSITE-ProRule" id="PRU00221"/>
    </source>
</evidence>
<dbReference type="CDD" id="cd06071">
    <property type="entry name" value="Beach"/>
    <property type="match status" value="1"/>
</dbReference>
<dbReference type="PROSITE" id="PS00678">
    <property type="entry name" value="WD_REPEATS_1"/>
    <property type="match status" value="1"/>
</dbReference>
<dbReference type="InterPro" id="IPR000409">
    <property type="entry name" value="BEACH_dom"/>
</dbReference>
<proteinExistence type="predicted"/>
<dbReference type="InterPro" id="IPR019775">
    <property type="entry name" value="WD40_repeat_CS"/>
</dbReference>
<dbReference type="VEuPathDB" id="ToxoDB:CSUI_002134"/>
<evidence type="ECO:0000259" key="5">
    <source>
        <dbReference type="PROSITE" id="PS50197"/>
    </source>
</evidence>
<feature type="domain" description="BEACH" evidence="5">
    <location>
        <begin position="541"/>
        <end position="974"/>
    </location>
</feature>
<dbReference type="Pfam" id="PF00400">
    <property type="entry name" value="WD40"/>
    <property type="match status" value="1"/>
</dbReference>
<dbReference type="InterPro" id="IPR036322">
    <property type="entry name" value="WD40_repeat_dom_sf"/>
</dbReference>
<protein>
    <submittedName>
        <fullName evidence="7">Beige beach domain-containing protein</fullName>
    </submittedName>
</protein>
<feature type="domain" description="BEACH-type PH" evidence="6">
    <location>
        <begin position="381"/>
        <end position="481"/>
    </location>
</feature>
<dbReference type="PANTHER" id="PTHR13743:SF123">
    <property type="entry name" value="PROTEIN FAN"/>
    <property type="match status" value="1"/>
</dbReference>
<evidence type="ECO:0000313" key="7">
    <source>
        <dbReference type="EMBL" id="PHJ24010.1"/>
    </source>
</evidence>
<organism evidence="7 8">
    <name type="scientific">Cystoisospora suis</name>
    <dbReference type="NCBI Taxonomy" id="483139"/>
    <lineage>
        <taxon>Eukaryota</taxon>
        <taxon>Sar</taxon>
        <taxon>Alveolata</taxon>
        <taxon>Apicomplexa</taxon>
        <taxon>Conoidasida</taxon>
        <taxon>Coccidia</taxon>
        <taxon>Eucoccidiorida</taxon>
        <taxon>Eimeriorina</taxon>
        <taxon>Sarcocystidae</taxon>
        <taxon>Cystoisospora</taxon>
    </lineage>
</organism>
<keyword evidence="2" id="KW-0677">Repeat</keyword>
<dbReference type="PROSITE" id="PS50197">
    <property type="entry name" value="BEACH"/>
    <property type="match status" value="1"/>
</dbReference>
<feature type="compositionally biased region" description="Polar residues" evidence="4">
    <location>
        <begin position="1106"/>
        <end position="1127"/>
    </location>
</feature>
<dbReference type="PANTHER" id="PTHR13743">
    <property type="entry name" value="BEIGE/BEACH-RELATED"/>
    <property type="match status" value="1"/>
</dbReference>
<evidence type="ECO:0000256" key="2">
    <source>
        <dbReference type="ARBA" id="ARBA00022737"/>
    </source>
</evidence>
<dbReference type="Gene3D" id="2.130.10.10">
    <property type="entry name" value="YVTN repeat-like/Quinoprotein amine dehydrogenase"/>
    <property type="match status" value="1"/>
</dbReference>
<feature type="region of interest" description="Disordered" evidence="4">
    <location>
        <begin position="1430"/>
        <end position="1474"/>
    </location>
</feature>
<reference evidence="7 8" key="1">
    <citation type="journal article" date="2017" name="Int. J. Parasitol.">
        <title>The genome of the protozoan parasite Cystoisospora suis and a reverse vaccinology approach to identify vaccine candidates.</title>
        <authorList>
            <person name="Palmieri N."/>
            <person name="Shrestha A."/>
            <person name="Ruttkowski B."/>
            <person name="Beck T."/>
            <person name="Vogl C."/>
            <person name="Tomley F."/>
            <person name="Blake D.P."/>
            <person name="Joachim A."/>
        </authorList>
    </citation>
    <scope>NUCLEOTIDE SEQUENCE [LARGE SCALE GENOMIC DNA]</scope>
    <source>
        <strain evidence="7 8">Wien I</strain>
    </source>
</reference>
<feature type="compositionally biased region" description="Polar residues" evidence="4">
    <location>
        <begin position="803"/>
        <end position="814"/>
    </location>
</feature>
<dbReference type="Proteomes" id="UP000221165">
    <property type="component" value="Unassembled WGS sequence"/>
</dbReference>
<feature type="compositionally biased region" description="Basic and acidic residues" evidence="4">
    <location>
        <begin position="646"/>
        <end position="659"/>
    </location>
</feature>
<dbReference type="InterPro" id="IPR001680">
    <property type="entry name" value="WD40_rpt"/>
</dbReference>
<dbReference type="SUPFAM" id="SSF50978">
    <property type="entry name" value="WD40 repeat-like"/>
    <property type="match status" value="1"/>
</dbReference>